<accession>A0AA38TJ44</accession>
<dbReference type="AlphaFoldDB" id="A0AA38TJ44"/>
<keyword evidence="2" id="KW-1185">Reference proteome</keyword>
<protein>
    <submittedName>
        <fullName evidence="1">Uncharacterized protein</fullName>
    </submittedName>
</protein>
<dbReference type="Proteomes" id="UP001172457">
    <property type="component" value="Chromosome 2"/>
</dbReference>
<proteinExistence type="predicted"/>
<evidence type="ECO:0000313" key="2">
    <source>
        <dbReference type="Proteomes" id="UP001172457"/>
    </source>
</evidence>
<comment type="caution">
    <text evidence="1">The sequence shown here is derived from an EMBL/GenBank/DDBJ whole genome shotgun (WGS) entry which is preliminary data.</text>
</comment>
<sequence length="110" mass="12701">MLKARMGTENLRRHMLTCQRKQRHEVGQFLVTSDKGIRNIISYLESQTTTFTRNTAHLTAHYVDSNWVLRKRILNFSHFSSLHSGIALAEKKTAHGHLLGNREKTIFPSL</sequence>
<dbReference type="EMBL" id="JARYMX010000002">
    <property type="protein sequence ID" value="KAJ9561898.1"/>
    <property type="molecule type" value="Genomic_DNA"/>
</dbReference>
<reference evidence="1" key="1">
    <citation type="submission" date="2023-03" db="EMBL/GenBank/DDBJ databases">
        <title>Chromosome-scale reference genome and RAD-based genetic map of yellow starthistle (Centaurea solstitialis) reveal putative structural variation and QTLs associated with invader traits.</title>
        <authorList>
            <person name="Reatini B."/>
            <person name="Cang F.A."/>
            <person name="Jiang Q."/>
            <person name="Mckibben M.T.W."/>
            <person name="Barker M.S."/>
            <person name="Rieseberg L.H."/>
            <person name="Dlugosch K.M."/>
        </authorList>
    </citation>
    <scope>NUCLEOTIDE SEQUENCE</scope>
    <source>
        <strain evidence="1">CAN-66</strain>
        <tissue evidence="1">Leaf</tissue>
    </source>
</reference>
<organism evidence="1 2">
    <name type="scientific">Centaurea solstitialis</name>
    <name type="common">yellow star-thistle</name>
    <dbReference type="NCBI Taxonomy" id="347529"/>
    <lineage>
        <taxon>Eukaryota</taxon>
        <taxon>Viridiplantae</taxon>
        <taxon>Streptophyta</taxon>
        <taxon>Embryophyta</taxon>
        <taxon>Tracheophyta</taxon>
        <taxon>Spermatophyta</taxon>
        <taxon>Magnoliopsida</taxon>
        <taxon>eudicotyledons</taxon>
        <taxon>Gunneridae</taxon>
        <taxon>Pentapetalae</taxon>
        <taxon>asterids</taxon>
        <taxon>campanulids</taxon>
        <taxon>Asterales</taxon>
        <taxon>Asteraceae</taxon>
        <taxon>Carduoideae</taxon>
        <taxon>Cardueae</taxon>
        <taxon>Centaureinae</taxon>
        <taxon>Centaurea</taxon>
    </lineage>
</organism>
<evidence type="ECO:0000313" key="1">
    <source>
        <dbReference type="EMBL" id="KAJ9561898.1"/>
    </source>
</evidence>
<gene>
    <name evidence="1" type="ORF">OSB04_007058</name>
</gene>
<name>A0AA38TJ44_9ASTR</name>